<evidence type="ECO:0000313" key="1">
    <source>
        <dbReference type="EMBL" id="MBD2705424.1"/>
    </source>
</evidence>
<sequence length="103" mass="12011">MLTPQLKTFYRLEGAFMDEEEESLSLSYVLLMEDGNGQELFLNEEKKLTRLTEDPTARPFQVVTIFQVYGQLNALRRAYPSVCRFFALEYAEFETRRSNSPAI</sequence>
<keyword evidence="2" id="KW-1185">Reference proteome</keyword>
<dbReference type="EMBL" id="JACWZY010000055">
    <property type="protein sequence ID" value="MBD2705424.1"/>
    <property type="molecule type" value="Genomic_DNA"/>
</dbReference>
<name>A0A927AW27_9BACT</name>
<gene>
    <name evidence="1" type="ORF">IC229_32740</name>
</gene>
<protein>
    <submittedName>
        <fullName evidence="1">Uncharacterized protein</fullName>
    </submittedName>
</protein>
<accession>A0A927AW27</accession>
<reference evidence="1" key="1">
    <citation type="submission" date="2020-09" db="EMBL/GenBank/DDBJ databases">
        <authorList>
            <person name="Kim M.K."/>
        </authorList>
    </citation>
    <scope>NUCLEOTIDE SEQUENCE</scope>
    <source>
        <strain evidence="1">BT702</strain>
    </source>
</reference>
<organism evidence="1 2">
    <name type="scientific">Spirosoma profusum</name>
    <dbReference type="NCBI Taxonomy" id="2771354"/>
    <lineage>
        <taxon>Bacteria</taxon>
        <taxon>Pseudomonadati</taxon>
        <taxon>Bacteroidota</taxon>
        <taxon>Cytophagia</taxon>
        <taxon>Cytophagales</taxon>
        <taxon>Cytophagaceae</taxon>
        <taxon>Spirosoma</taxon>
    </lineage>
</organism>
<evidence type="ECO:0000313" key="2">
    <source>
        <dbReference type="Proteomes" id="UP000598820"/>
    </source>
</evidence>
<dbReference type="AlphaFoldDB" id="A0A927AW27"/>
<proteinExistence type="predicted"/>
<comment type="caution">
    <text evidence="1">The sequence shown here is derived from an EMBL/GenBank/DDBJ whole genome shotgun (WGS) entry which is preliminary data.</text>
</comment>
<dbReference type="Proteomes" id="UP000598820">
    <property type="component" value="Unassembled WGS sequence"/>
</dbReference>
<dbReference type="RefSeq" id="WP_190892815.1">
    <property type="nucleotide sequence ID" value="NZ_JACWZY010000055.1"/>
</dbReference>